<feature type="compositionally biased region" description="Low complexity" evidence="1">
    <location>
        <begin position="1"/>
        <end position="19"/>
    </location>
</feature>
<accession>A0A7J0EHU4</accession>
<feature type="region of interest" description="Disordered" evidence="1">
    <location>
        <begin position="1"/>
        <end position="38"/>
    </location>
</feature>
<dbReference type="OrthoDB" id="1726510at2759"/>
<dbReference type="AlphaFoldDB" id="A0A7J0EHU4"/>
<gene>
    <name evidence="2" type="ORF">Acr_04g0007930</name>
</gene>
<evidence type="ECO:0000313" key="3">
    <source>
        <dbReference type="Proteomes" id="UP000585474"/>
    </source>
</evidence>
<sequence>MSAANAAASTSSSARAPPSERYTAPSAAASGKSGLGHGLTSELKRAGVYVETVEDKPQAADLALGKQTQNSLSRGIDWLFLVSDFSWMLRRARESNLGIMVVGEWDRALGRHADLWVPWAGVENGEISVKDLRSRRGDRDGFVKRGDGSFSVSEFDGEGGGERNLDSVVDELVG</sequence>
<comment type="caution">
    <text evidence="2">The sequence shown here is derived from an EMBL/GenBank/DDBJ whole genome shotgun (WGS) entry which is preliminary data.</text>
</comment>
<evidence type="ECO:0000256" key="1">
    <source>
        <dbReference type="SAM" id="MobiDB-lite"/>
    </source>
</evidence>
<dbReference type="PANTHER" id="PTHR35744:SF2">
    <property type="entry name" value="OS06G0166200 PROTEIN"/>
    <property type="match status" value="1"/>
</dbReference>
<name>A0A7J0EHU4_9ERIC</name>
<proteinExistence type="predicted"/>
<dbReference type="PANTHER" id="PTHR35744">
    <property type="entry name" value="C2H2-TYPE DOMAIN-CONTAINING PROTEIN"/>
    <property type="match status" value="1"/>
</dbReference>
<keyword evidence="3" id="KW-1185">Reference proteome</keyword>
<protein>
    <submittedName>
        <fullName evidence="2">C2H2-like zinc finger protein</fullName>
    </submittedName>
</protein>
<dbReference type="EMBL" id="BJWL01000004">
    <property type="protein sequence ID" value="GFY86055.1"/>
    <property type="molecule type" value="Genomic_DNA"/>
</dbReference>
<evidence type="ECO:0000313" key="2">
    <source>
        <dbReference type="EMBL" id="GFY86055.1"/>
    </source>
</evidence>
<dbReference type="Proteomes" id="UP000585474">
    <property type="component" value="Unassembled WGS sequence"/>
</dbReference>
<feature type="region of interest" description="Disordered" evidence="1">
    <location>
        <begin position="153"/>
        <end position="174"/>
    </location>
</feature>
<reference evidence="2 3" key="1">
    <citation type="submission" date="2019-07" db="EMBL/GenBank/DDBJ databases">
        <title>De Novo Assembly of kiwifruit Actinidia rufa.</title>
        <authorList>
            <person name="Sugita-Konishi S."/>
            <person name="Sato K."/>
            <person name="Mori E."/>
            <person name="Abe Y."/>
            <person name="Kisaki G."/>
            <person name="Hamano K."/>
            <person name="Suezawa K."/>
            <person name="Otani M."/>
            <person name="Fukuda T."/>
            <person name="Manabe T."/>
            <person name="Gomi K."/>
            <person name="Tabuchi M."/>
            <person name="Akimitsu K."/>
            <person name="Kataoka I."/>
        </authorList>
    </citation>
    <scope>NUCLEOTIDE SEQUENCE [LARGE SCALE GENOMIC DNA]</scope>
    <source>
        <strain evidence="3">cv. Fuchu</strain>
    </source>
</reference>
<organism evidence="2 3">
    <name type="scientific">Actinidia rufa</name>
    <dbReference type="NCBI Taxonomy" id="165716"/>
    <lineage>
        <taxon>Eukaryota</taxon>
        <taxon>Viridiplantae</taxon>
        <taxon>Streptophyta</taxon>
        <taxon>Embryophyta</taxon>
        <taxon>Tracheophyta</taxon>
        <taxon>Spermatophyta</taxon>
        <taxon>Magnoliopsida</taxon>
        <taxon>eudicotyledons</taxon>
        <taxon>Gunneridae</taxon>
        <taxon>Pentapetalae</taxon>
        <taxon>asterids</taxon>
        <taxon>Ericales</taxon>
        <taxon>Actinidiaceae</taxon>
        <taxon>Actinidia</taxon>
    </lineage>
</organism>